<dbReference type="InterPro" id="IPR014710">
    <property type="entry name" value="RmlC-like_jellyroll"/>
</dbReference>
<dbReference type="Proteomes" id="UP000655523">
    <property type="component" value="Unassembled WGS sequence"/>
</dbReference>
<sequence length="113" mass="12874">MAESNPLRLSHEQLRATLAAQPLPFIELFARQGVSLELFSPRTADTQQPHDRDELYFVASGHGTFRREGEVVAFETGDFLFVAAHVPHRFETFSDDFQTWVVFFGSVIPHPTR</sequence>
<name>A0A972SKM4_9BURK</name>
<proteinExistence type="predicted"/>
<organism evidence="2 3">
    <name type="scientific">Paraburkholderia elongata</name>
    <dbReference type="NCBI Taxonomy" id="2675747"/>
    <lineage>
        <taxon>Bacteria</taxon>
        <taxon>Pseudomonadati</taxon>
        <taxon>Pseudomonadota</taxon>
        <taxon>Betaproteobacteria</taxon>
        <taxon>Burkholderiales</taxon>
        <taxon>Burkholderiaceae</taxon>
        <taxon>Paraburkholderia</taxon>
    </lineage>
</organism>
<gene>
    <name evidence="2" type="ORF">GNZ13_27500</name>
</gene>
<accession>A0A972SKM4</accession>
<comment type="caution">
    <text evidence="2">The sequence shown here is derived from an EMBL/GenBank/DDBJ whole genome shotgun (WGS) entry which is preliminary data.</text>
</comment>
<dbReference type="Pfam" id="PF07883">
    <property type="entry name" value="Cupin_2"/>
    <property type="match status" value="1"/>
</dbReference>
<dbReference type="InterPro" id="IPR011051">
    <property type="entry name" value="RmlC_Cupin_sf"/>
</dbReference>
<dbReference type="RefSeq" id="WP_172170486.1">
    <property type="nucleotide sequence ID" value="NZ_WOEZ01000151.1"/>
</dbReference>
<keyword evidence="3" id="KW-1185">Reference proteome</keyword>
<reference evidence="2 3" key="1">
    <citation type="submission" date="2019-11" db="EMBL/GenBank/DDBJ databases">
        <title>Metabolism of dissolved organic matter in forest soils.</title>
        <authorList>
            <person name="Cyle K.T."/>
            <person name="Wilhelm R.C."/>
            <person name="Martinez C.E."/>
        </authorList>
    </citation>
    <scope>NUCLEOTIDE SEQUENCE [LARGE SCALE GENOMIC DNA]</scope>
    <source>
        <strain evidence="2 3">5N</strain>
    </source>
</reference>
<evidence type="ECO:0000313" key="2">
    <source>
        <dbReference type="EMBL" id="NPT58212.1"/>
    </source>
</evidence>
<dbReference type="EMBL" id="WOEZ01000151">
    <property type="protein sequence ID" value="NPT58212.1"/>
    <property type="molecule type" value="Genomic_DNA"/>
</dbReference>
<dbReference type="SUPFAM" id="SSF51182">
    <property type="entry name" value="RmlC-like cupins"/>
    <property type="match status" value="1"/>
</dbReference>
<dbReference type="CDD" id="cd02208">
    <property type="entry name" value="cupin_RmlC-like"/>
    <property type="match status" value="1"/>
</dbReference>
<dbReference type="AlphaFoldDB" id="A0A972SKM4"/>
<evidence type="ECO:0000313" key="3">
    <source>
        <dbReference type="Proteomes" id="UP000655523"/>
    </source>
</evidence>
<protein>
    <submittedName>
        <fullName evidence="2">Cupin domain-containing protein</fullName>
    </submittedName>
</protein>
<evidence type="ECO:0000259" key="1">
    <source>
        <dbReference type="Pfam" id="PF07883"/>
    </source>
</evidence>
<dbReference type="InterPro" id="IPR013096">
    <property type="entry name" value="Cupin_2"/>
</dbReference>
<feature type="domain" description="Cupin type-2" evidence="1">
    <location>
        <begin position="39"/>
        <end position="95"/>
    </location>
</feature>
<dbReference type="Gene3D" id="2.60.120.10">
    <property type="entry name" value="Jelly Rolls"/>
    <property type="match status" value="1"/>
</dbReference>